<evidence type="ECO:0000313" key="2">
    <source>
        <dbReference type="Proteomes" id="UP001055811"/>
    </source>
</evidence>
<gene>
    <name evidence="1" type="ORF">L2E82_46537</name>
</gene>
<name>A0ACB8YTA1_CICIN</name>
<sequence>MFSAQLLQVFLLVDCTSLPSPPSTTPDEPLPTRILLNLNFSTAMFDFTSVMIISDPMPAAVGVLICGYTMTEKQPQNVHGFDSFSAGPSNYTKLKSIAFFDDKA</sequence>
<dbReference type="EMBL" id="CM042017">
    <property type="protein sequence ID" value="KAI3688742.1"/>
    <property type="molecule type" value="Genomic_DNA"/>
</dbReference>
<evidence type="ECO:0000313" key="1">
    <source>
        <dbReference type="EMBL" id="KAI3688742.1"/>
    </source>
</evidence>
<accession>A0ACB8YTA1</accession>
<comment type="caution">
    <text evidence="1">The sequence shown here is derived from an EMBL/GenBank/DDBJ whole genome shotgun (WGS) entry which is preliminary data.</text>
</comment>
<reference evidence="2" key="1">
    <citation type="journal article" date="2022" name="Mol. Ecol. Resour.">
        <title>The genomes of chicory, endive, great burdock and yacon provide insights into Asteraceae palaeo-polyploidization history and plant inulin production.</title>
        <authorList>
            <person name="Fan W."/>
            <person name="Wang S."/>
            <person name="Wang H."/>
            <person name="Wang A."/>
            <person name="Jiang F."/>
            <person name="Liu H."/>
            <person name="Zhao H."/>
            <person name="Xu D."/>
            <person name="Zhang Y."/>
        </authorList>
    </citation>
    <scope>NUCLEOTIDE SEQUENCE [LARGE SCALE GENOMIC DNA]</scope>
    <source>
        <strain evidence="2">cv. Punajuju</strain>
    </source>
</reference>
<organism evidence="1 2">
    <name type="scientific">Cichorium intybus</name>
    <name type="common">Chicory</name>
    <dbReference type="NCBI Taxonomy" id="13427"/>
    <lineage>
        <taxon>Eukaryota</taxon>
        <taxon>Viridiplantae</taxon>
        <taxon>Streptophyta</taxon>
        <taxon>Embryophyta</taxon>
        <taxon>Tracheophyta</taxon>
        <taxon>Spermatophyta</taxon>
        <taxon>Magnoliopsida</taxon>
        <taxon>eudicotyledons</taxon>
        <taxon>Gunneridae</taxon>
        <taxon>Pentapetalae</taxon>
        <taxon>asterids</taxon>
        <taxon>campanulids</taxon>
        <taxon>Asterales</taxon>
        <taxon>Asteraceae</taxon>
        <taxon>Cichorioideae</taxon>
        <taxon>Cichorieae</taxon>
        <taxon>Cichoriinae</taxon>
        <taxon>Cichorium</taxon>
    </lineage>
</organism>
<protein>
    <submittedName>
        <fullName evidence="1">Uncharacterized protein</fullName>
    </submittedName>
</protein>
<keyword evidence="2" id="KW-1185">Reference proteome</keyword>
<proteinExistence type="predicted"/>
<dbReference type="Proteomes" id="UP001055811">
    <property type="component" value="Linkage Group LG09"/>
</dbReference>
<reference evidence="1 2" key="2">
    <citation type="journal article" date="2022" name="Mol. Ecol. Resour.">
        <title>The genomes of chicory, endive, great burdock and yacon provide insights into Asteraceae paleo-polyploidization history and plant inulin production.</title>
        <authorList>
            <person name="Fan W."/>
            <person name="Wang S."/>
            <person name="Wang H."/>
            <person name="Wang A."/>
            <person name="Jiang F."/>
            <person name="Liu H."/>
            <person name="Zhao H."/>
            <person name="Xu D."/>
            <person name="Zhang Y."/>
        </authorList>
    </citation>
    <scope>NUCLEOTIDE SEQUENCE [LARGE SCALE GENOMIC DNA]</scope>
    <source>
        <strain evidence="2">cv. Punajuju</strain>
        <tissue evidence="1">Leaves</tissue>
    </source>
</reference>